<dbReference type="EMBL" id="BARV01046020">
    <property type="protein sequence ID" value="GAI62380.1"/>
    <property type="molecule type" value="Genomic_DNA"/>
</dbReference>
<evidence type="ECO:0000256" key="1">
    <source>
        <dbReference type="SAM" id="Coils"/>
    </source>
</evidence>
<feature type="non-terminal residue" evidence="2">
    <location>
        <position position="39"/>
    </location>
</feature>
<dbReference type="AlphaFoldDB" id="X1RGV5"/>
<proteinExistence type="predicted"/>
<accession>X1RGV5</accession>
<feature type="non-terminal residue" evidence="2">
    <location>
        <position position="1"/>
    </location>
</feature>
<organism evidence="2">
    <name type="scientific">marine sediment metagenome</name>
    <dbReference type="NCBI Taxonomy" id="412755"/>
    <lineage>
        <taxon>unclassified sequences</taxon>
        <taxon>metagenomes</taxon>
        <taxon>ecological metagenomes</taxon>
    </lineage>
</organism>
<evidence type="ECO:0000313" key="2">
    <source>
        <dbReference type="EMBL" id="GAI62380.1"/>
    </source>
</evidence>
<gene>
    <name evidence="2" type="ORF">S06H3_66977</name>
</gene>
<name>X1RGV5_9ZZZZ</name>
<reference evidence="2" key="1">
    <citation type="journal article" date="2014" name="Front. Microbiol.">
        <title>High frequency of phylogenetically diverse reductive dehalogenase-homologous genes in deep subseafloor sedimentary metagenomes.</title>
        <authorList>
            <person name="Kawai M."/>
            <person name="Futagami T."/>
            <person name="Toyoda A."/>
            <person name="Takaki Y."/>
            <person name="Nishi S."/>
            <person name="Hori S."/>
            <person name="Arai W."/>
            <person name="Tsubouchi T."/>
            <person name="Morono Y."/>
            <person name="Uchiyama I."/>
            <person name="Ito T."/>
            <person name="Fujiyama A."/>
            <person name="Inagaki F."/>
            <person name="Takami H."/>
        </authorList>
    </citation>
    <scope>NUCLEOTIDE SEQUENCE</scope>
    <source>
        <strain evidence="2">Expedition CK06-06</strain>
    </source>
</reference>
<keyword evidence="1" id="KW-0175">Coiled coil</keyword>
<protein>
    <submittedName>
        <fullName evidence="2">Uncharacterized protein</fullName>
    </submittedName>
</protein>
<sequence length="39" mass="4752">NIKLNTQEKITKLKRELQNYKENLIQLNEKRKEHEKTGT</sequence>
<feature type="coiled-coil region" evidence="1">
    <location>
        <begin position="3"/>
        <end position="37"/>
    </location>
</feature>
<comment type="caution">
    <text evidence="2">The sequence shown here is derived from an EMBL/GenBank/DDBJ whole genome shotgun (WGS) entry which is preliminary data.</text>
</comment>